<keyword evidence="1" id="KW-0812">Transmembrane</keyword>
<dbReference type="AlphaFoldDB" id="A0A828XZC9"/>
<sequence>MNPISVICIGQYQQSSGFGKYVGLLIFKMIFCFYFLIEKEVLFLQLQFLT</sequence>
<gene>
    <name evidence="2" type="ORF">LEP1GSC131_2151</name>
</gene>
<comment type="caution">
    <text evidence="2">The sequence shown here is derived from an EMBL/GenBank/DDBJ whole genome shotgun (WGS) entry which is preliminary data.</text>
</comment>
<accession>A0A828XZC9</accession>
<reference evidence="2" key="1">
    <citation type="submission" date="2012-10" db="EMBL/GenBank/DDBJ databases">
        <authorList>
            <person name="Harkins D.M."/>
            <person name="Durkin A.S."/>
            <person name="Brinkac L.M."/>
            <person name="Selengut J.D."/>
            <person name="Sanka R."/>
            <person name="DePew J."/>
            <person name="Purushe J."/>
            <person name="Picardeau M."/>
            <person name="Werts C."/>
            <person name="Goarant C."/>
            <person name="Vinetz J.M."/>
            <person name="Sutton G.G."/>
            <person name="Nelson W.C."/>
            <person name="Fouts D.E."/>
        </authorList>
    </citation>
    <scope>NUCLEOTIDE SEQUENCE [LARGE SCALE GENOMIC DNA]</scope>
    <source>
        <strain evidence="2">200802841</strain>
    </source>
</reference>
<keyword evidence="1" id="KW-1133">Transmembrane helix</keyword>
<dbReference type="Proteomes" id="UP000006339">
    <property type="component" value="Unassembled WGS sequence"/>
</dbReference>
<keyword evidence="3" id="KW-1185">Reference proteome</keyword>
<evidence type="ECO:0000313" key="3">
    <source>
        <dbReference type="Proteomes" id="UP000006339"/>
    </source>
</evidence>
<feature type="transmembrane region" description="Helical" evidence="1">
    <location>
        <begin position="21"/>
        <end position="37"/>
    </location>
</feature>
<keyword evidence="1" id="KW-0472">Membrane</keyword>
<name>A0A828XZC9_9LEPT</name>
<evidence type="ECO:0000313" key="2">
    <source>
        <dbReference type="EMBL" id="EKO49996.1"/>
    </source>
</evidence>
<evidence type="ECO:0000256" key="1">
    <source>
        <dbReference type="SAM" id="Phobius"/>
    </source>
</evidence>
<proteinExistence type="predicted"/>
<organism evidence="2 3">
    <name type="scientific">Leptospira kirschneri str. 200802841</name>
    <dbReference type="NCBI Taxonomy" id="1193047"/>
    <lineage>
        <taxon>Bacteria</taxon>
        <taxon>Pseudomonadati</taxon>
        <taxon>Spirochaetota</taxon>
        <taxon>Spirochaetia</taxon>
        <taxon>Leptospirales</taxon>
        <taxon>Leptospiraceae</taxon>
        <taxon>Leptospira</taxon>
    </lineage>
</organism>
<protein>
    <submittedName>
        <fullName evidence="2">Uncharacterized protein</fullName>
    </submittedName>
</protein>
<dbReference type="EMBL" id="AKWH02000071">
    <property type="protein sequence ID" value="EKO49996.1"/>
    <property type="molecule type" value="Genomic_DNA"/>
</dbReference>